<keyword evidence="1" id="KW-1015">Disulfide bond</keyword>
<dbReference type="PROSITE" id="PS50015">
    <property type="entry name" value="SAP_B"/>
    <property type="match status" value="1"/>
</dbReference>
<comment type="caution">
    <text evidence="4">The sequence shown here is derived from an EMBL/GenBank/DDBJ whole genome shotgun (WGS) entry which is preliminary data.</text>
</comment>
<dbReference type="PANTHER" id="PTHR15541">
    <property type="entry name" value="GRANULYSIN RELATED"/>
    <property type="match status" value="1"/>
</dbReference>
<feature type="signal peptide" evidence="2">
    <location>
        <begin position="1"/>
        <end position="18"/>
    </location>
</feature>
<dbReference type="Proteomes" id="UP000558488">
    <property type="component" value="Unassembled WGS sequence"/>
</dbReference>
<keyword evidence="5" id="KW-1185">Reference proteome</keyword>
<dbReference type="Gene3D" id="1.10.225.10">
    <property type="entry name" value="Saposin-like"/>
    <property type="match status" value="1"/>
</dbReference>
<gene>
    <name evidence="4" type="ORF">mPipKuh1_005700</name>
</gene>
<dbReference type="AlphaFoldDB" id="A0A7J7VUV1"/>
<dbReference type="PANTHER" id="PTHR15541:SF2">
    <property type="entry name" value="GRANULYSIN"/>
    <property type="match status" value="1"/>
</dbReference>
<dbReference type="GO" id="GO:0061844">
    <property type="term" value="P:antimicrobial humoral immune response mediated by antimicrobial peptide"/>
    <property type="evidence" value="ECO:0007669"/>
    <property type="project" value="TreeGrafter"/>
</dbReference>
<evidence type="ECO:0000259" key="3">
    <source>
        <dbReference type="PROSITE" id="PS50015"/>
    </source>
</evidence>
<dbReference type="InterPro" id="IPR038847">
    <property type="entry name" value="Granulysin-like"/>
</dbReference>
<accession>A0A7J7VUV1</accession>
<dbReference type="GO" id="GO:0044194">
    <property type="term" value="C:cytolytic granule"/>
    <property type="evidence" value="ECO:0007669"/>
    <property type="project" value="TreeGrafter"/>
</dbReference>
<keyword evidence="2" id="KW-0732">Signal</keyword>
<dbReference type="SMART" id="SM00741">
    <property type="entry name" value="SapB"/>
    <property type="match status" value="1"/>
</dbReference>
<proteinExistence type="predicted"/>
<reference evidence="4 5" key="1">
    <citation type="journal article" date="2020" name="Nature">
        <title>Six reference-quality genomes reveal evolution of bat adaptations.</title>
        <authorList>
            <person name="Jebb D."/>
            <person name="Huang Z."/>
            <person name="Pippel M."/>
            <person name="Hughes G.M."/>
            <person name="Lavrichenko K."/>
            <person name="Devanna P."/>
            <person name="Winkler S."/>
            <person name="Jermiin L.S."/>
            <person name="Skirmuntt E.C."/>
            <person name="Katzourakis A."/>
            <person name="Burkitt-Gray L."/>
            <person name="Ray D.A."/>
            <person name="Sullivan K.A.M."/>
            <person name="Roscito J.G."/>
            <person name="Kirilenko B.M."/>
            <person name="Davalos L.M."/>
            <person name="Corthals A.P."/>
            <person name="Power M.L."/>
            <person name="Jones G."/>
            <person name="Ransome R.D."/>
            <person name="Dechmann D.K.N."/>
            <person name="Locatelli A.G."/>
            <person name="Puechmaille S.J."/>
            <person name="Fedrigo O."/>
            <person name="Jarvis E.D."/>
            <person name="Hiller M."/>
            <person name="Vernes S.C."/>
            <person name="Myers E.W."/>
            <person name="Teeling E.C."/>
        </authorList>
    </citation>
    <scope>NUCLEOTIDE SEQUENCE [LARGE SCALE GENOMIC DNA]</scope>
    <source>
        <strain evidence="4">MPipKuh1</strain>
        <tissue evidence="4">Flight muscle</tissue>
    </source>
</reference>
<dbReference type="InterPro" id="IPR008139">
    <property type="entry name" value="SaposinB_dom"/>
</dbReference>
<dbReference type="EMBL" id="JACAGB010000013">
    <property type="protein sequence ID" value="KAF6328806.1"/>
    <property type="molecule type" value="Genomic_DNA"/>
</dbReference>
<evidence type="ECO:0000256" key="2">
    <source>
        <dbReference type="SAM" id="SignalP"/>
    </source>
</evidence>
<feature type="domain" description="Saposin B-type" evidence="3">
    <location>
        <begin position="62"/>
        <end position="143"/>
    </location>
</feature>
<evidence type="ECO:0000256" key="1">
    <source>
        <dbReference type="ARBA" id="ARBA00023157"/>
    </source>
</evidence>
<dbReference type="SUPFAM" id="SSF47862">
    <property type="entry name" value="Saposin"/>
    <property type="match status" value="1"/>
</dbReference>
<dbReference type="GO" id="GO:0042742">
    <property type="term" value="P:defense response to bacterium"/>
    <property type="evidence" value="ECO:0007669"/>
    <property type="project" value="InterPro"/>
</dbReference>
<dbReference type="InterPro" id="IPR011001">
    <property type="entry name" value="Saposin-like"/>
</dbReference>
<protein>
    <submittedName>
        <fullName evidence="4">Granulysin</fullName>
    </submittedName>
</protein>
<feature type="chain" id="PRO_5029572157" evidence="2">
    <location>
        <begin position="19"/>
        <end position="242"/>
    </location>
</feature>
<evidence type="ECO:0000313" key="4">
    <source>
        <dbReference type="EMBL" id="KAF6328806.1"/>
    </source>
</evidence>
<organism evidence="4 5">
    <name type="scientific">Pipistrellus kuhlii</name>
    <name type="common">Kuhl's pipistrelle</name>
    <dbReference type="NCBI Taxonomy" id="59472"/>
    <lineage>
        <taxon>Eukaryota</taxon>
        <taxon>Metazoa</taxon>
        <taxon>Chordata</taxon>
        <taxon>Craniata</taxon>
        <taxon>Vertebrata</taxon>
        <taxon>Euteleostomi</taxon>
        <taxon>Mammalia</taxon>
        <taxon>Eutheria</taxon>
        <taxon>Laurasiatheria</taxon>
        <taxon>Chiroptera</taxon>
        <taxon>Yangochiroptera</taxon>
        <taxon>Vespertilionidae</taxon>
        <taxon>Pipistrellus</taxon>
    </lineage>
</organism>
<dbReference type="GO" id="GO:0031640">
    <property type="term" value="P:killing of cells of another organism"/>
    <property type="evidence" value="ECO:0007669"/>
    <property type="project" value="TreeGrafter"/>
</dbReference>
<name>A0A7J7VUV1_PIPKU</name>
<sequence>MASWVLLLLASALLGSPGLPFSGVTSEHSDPAMGPLSDGDELLLVLAQGAPQADLLTTRERKGLSCRLCQAIIQRLVDMVGEQPDEDAIAKAESRVCSSVKGVLRGLCKRIMRKSLQRVSADILAGKEPHAICVDIRMCRAPAAHSDGIRVACDSVLSHQRRCFARAAGTGLILLLWRNKLTLGPPNDSVNLGAGWKASPVLPQLSSWLSSGLSSTIRDPFLWEQTPGLYRRPPWALSSQQL</sequence>
<evidence type="ECO:0000313" key="5">
    <source>
        <dbReference type="Proteomes" id="UP000558488"/>
    </source>
</evidence>